<keyword evidence="1" id="KW-0472">Membrane</keyword>
<keyword evidence="1" id="KW-1133">Transmembrane helix</keyword>
<dbReference type="PANTHER" id="PTHR33538">
    <property type="entry name" value="PROTEIN GAMETE EXPRESSED 1"/>
    <property type="match status" value="1"/>
</dbReference>
<keyword evidence="3" id="KW-1185">Reference proteome</keyword>
<dbReference type="InterPro" id="IPR040346">
    <property type="entry name" value="GEX1/Brambleberry"/>
</dbReference>
<evidence type="ECO:0000313" key="2">
    <source>
        <dbReference type="EMBL" id="KXG21316.1"/>
    </source>
</evidence>
<feature type="transmembrane region" description="Helical" evidence="1">
    <location>
        <begin position="45"/>
        <end position="64"/>
    </location>
</feature>
<gene>
    <name evidence="2" type="ORF">SORBI_3009G047100</name>
</gene>
<reference evidence="3" key="2">
    <citation type="journal article" date="2018" name="Plant J.">
        <title>The Sorghum bicolor reference genome: improved assembly, gene annotations, a transcriptome atlas, and signatures of genome organization.</title>
        <authorList>
            <person name="McCormick R.F."/>
            <person name="Truong S.K."/>
            <person name="Sreedasyam A."/>
            <person name="Jenkins J."/>
            <person name="Shu S."/>
            <person name="Sims D."/>
            <person name="Kennedy M."/>
            <person name="Amirebrahimi M."/>
            <person name="Weers B.D."/>
            <person name="McKinley B."/>
            <person name="Mattison A."/>
            <person name="Morishige D.T."/>
            <person name="Grimwood J."/>
            <person name="Schmutz J."/>
            <person name="Mullet J.E."/>
        </authorList>
    </citation>
    <scope>NUCLEOTIDE SEQUENCE [LARGE SCALE GENOMIC DNA]</scope>
    <source>
        <strain evidence="3">cv. BTx623</strain>
    </source>
</reference>
<dbReference type="OrthoDB" id="377549at2759"/>
<accession>A0A1B6P6K3</accession>
<keyword evidence="1" id="KW-0812">Transmembrane</keyword>
<name>A0A1B6P6K3_SORBI</name>
<dbReference type="AlphaFoldDB" id="A0A1B6P6K3"/>
<proteinExistence type="predicted"/>
<reference evidence="2 3" key="1">
    <citation type="journal article" date="2009" name="Nature">
        <title>The Sorghum bicolor genome and the diversification of grasses.</title>
        <authorList>
            <person name="Paterson A.H."/>
            <person name="Bowers J.E."/>
            <person name="Bruggmann R."/>
            <person name="Dubchak I."/>
            <person name="Grimwood J."/>
            <person name="Gundlach H."/>
            <person name="Haberer G."/>
            <person name="Hellsten U."/>
            <person name="Mitros T."/>
            <person name="Poliakov A."/>
            <person name="Schmutz J."/>
            <person name="Spannagl M."/>
            <person name="Tang H."/>
            <person name="Wang X."/>
            <person name="Wicker T."/>
            <person name="Bharti A.K."/>
            <person name="Chapman J."/>
            <person name="Feltus F.A."/>
            <person name="Gowik U."/>
            <person name="Grigoriev I.V."/>
            <person name="Lyons E."/>
            <person name="Maher C.A."/>
            <person name="Martis M."/>
            <person name="Narechania A."/>
            <person name="Otillar R.P."/>
            <person name="Penning B.W."/>
            <person name="Salamov A.A."/>
            <person name="Wang Y."/>
            <person name="Zhang L."/>
            <person name="Carpita N.C."/>
            <person name="Freeling M."/>
            <person name="Gingle A.R."/>
            <person name="Hash C.T."/>
            <person name="Keller B."/>
            <person name="Klein P."/>
            <person name="Kresovich S."/>
            <person name="McCann M.C."/>
            <person name="Ming R."/>
            <person name="Peterson D.G."/>
            <person name="Mehboob-ur-Rahman"/>
            <person name="Ware D."/>
            <person name="Westhoff P."/>
            <person name="Mayer K.F."/>
            <person name="Messing J."/>
            <person name="Rokhsar D.S."/>
        </authorList>
    </citation>
    <scope>NUCLEOTIDE SEQUENCE [LARGE SCALE GENOMIC DNA]</scope>
    <source>
        <strain evidence="3">cv. BTx623</strain>
    </source>
</reference>
<feature type="transmembrane region" description="Helical" evidence="1">
    <location>
        <begin position="107"/>
        <end position="126"/>
    </location>
</feature>
<organism evidence="2 3">
    <name type="scientific">Sorghum bicolor</name>
    <name type="common">Sorghum</name>
    <name type="synonym">Sorghum vulgare</name>
    <dbReference type="NCBI Taxonomy" id="4558"/>
    <lineage>
        <taxon>Eukaryota</taxon>
        <taxon>Viridiplantae</taxon>
        <taxon>Streptophyta</taxon>
        <taxon>Embryophyta</taxon>
        <taxon>Tracheophyta</taxon>
        <taxon>Spermatophyta</taxon>
        <taxon>Magnoliopsida</taxon>
        <taxon>Liliopsida</taxon>
        <taxon>Poales</taxon>
        <taxon>Poaceae</taxon>
        <taxon>PACMAD clade</taxon>
        <taxon>Panicoideae</taxon>
        <taxon>Andropogonodae</taxon>
        <taxon>Andropogoneae</taxon>
        <taxon>Sorghinae</taxon>
        <taxon>Sorghum</taxon>
    </lineage>
</organism>
<protein>
    <submittedName>
        <fullName evidence="2">Uncharacterized protein</fullName>
    </submittedName>
</protein>
<evidence type="ECO:0000313" key="3">
    <source>
        <dbReference type="Proteomes" id="UP000000768"/>
    </source>
</evidence>
<feature type="transmembrane region" description="Helical" evidence="1">
    <location>
        <begin position="76"/>
        <end position="95"/>
    </location>
</feature>
<evidence type="ECO:0000256" key="1">
    <source>
        <dbReference type="SAM" id="Phobius"/>
    </source>
</evidence>
<sequence length="128" mass="14426">MARQQDEIHNNFQSILENQKEFAAMEANISAALENMAILVHSQQWFIRAFFFYCLVAFLLYMLTTAEQTFHIRGHLCLGFCASIMLEAGVIILGADDDYSAQLSKVLLLRSVLFAAATVHIMHSIVRG</sequence>
<dbReference type="PANTHER" id="PTHR33538:SF2">
    <property type="entry name" value="PROTEIN GAMETE EXPRESSED 1"/>
    <property type="match status" value="1"/>
</dbReference>
<dbReference type="InParanoid" id="A0A1B6P6K3"/>
<dbReference type="STRING" id="4558.A0A1B6P6K3"/>
<dbReference type="Gramene" id="KXG21316">
    <property type="protein sequence ID" value="KXG21316"/>
    <property type="gene ID" value="SORBI_3009G047100"/>
</dbReference>
<dbReference type="Proteomes" id="UP000000768">
    <property type="component" value="Chromosome 9"/>
</dbReference>
<dbReference type="EMBL" id="CM000768">
    <property type="protein sequence ID" value="KXG21316.1"/>
    <property type="molecule type" value="Genomic_DNA"/>
</dbReference>